<reference evidence="2 3" key="1">
    <citation type="submission" date="2023-09" db="EMBL/GenBank/DDBJ databases">
        <authorList>
            <person name="Page C.A."/>
            <person name="Perez-Diaz I.M."/>
        </authorList>
    </citation>
    <scope>NUCLEOTIDE SEQUENCE [LARGE SCALE GENOMIC DNA]</scope>
    <source>
        <strain evidence="2 3">Ll15</strain>
    </source>
</reference>
<keyword evidence="1" id="KW-0472">Membrane</keyword>
<gene>
    <name evidence="2" type="ORF">R6U77_06480</name>
</gene>
<sequence length="43" mass="5039">MLWIFGIPFFVLGIANNDWTFIILGITLSIVFYFAQKKSKEQK</sequence>
<evidence type="ECO:0000256" key="1">
    <source>
        <dbReference type="SAM" id="Phobius"/>
    </source>
</evidence>
<keyword evidence="1" id="KW-1133">Transmembrane helix</keyword>
<keyword evidence="1" id="KW-0812">Transmembrane</keyword>
<evidence type="ECO:0000313" key="3">
    <source>
        <dbReference type="Proteomes" id="UP001322664"/>
    </source>
</evidence>
<protein>
    <submittedName>
        <fullName evidence="2">Uncharacterized protein</fullName>
    </submittedName>
</protein>
<accession>A0ABZ0RYK3</accession>
<dbReference type="EMBL" id="CP137624">
    <property type="protein sequence ID" value="WPK13317.1"/>
    <property type="molecule type" value="Genomic_DNA"/>
</dbReference>
<name>A0ABZ0RYK3_9BACI</name>
<feature type="transmembrane region" description="Helical" evidence="1">
    <location>
        <begin position="19"/>
        <end position="35"/>
    </location>
</feature>
<organism evidence="2 3">
    <name type="scientific">Lysinibacillus louembei</name>
    <dbReference type="NCBI Taxonomy" id="1470088"/>
    <lineage>
        <taxon>Bacteria</taxon>
        <taxon>Bacillati</taxon>
        <taxon>Bacillota</taxon>
        <taxon>Bacilli</taxon>
        <taxon>Bacillales</taxon>
        <taxon>Bacillaceae</taxon>
        <taxon>Lysinibacillus</taxon>
    </lineage>
</organism>
<dbReference type="RefSeq" id="WP_293927132.1">
    <property type="nucleotide sequence ID" value="NZ_CP137624.1"/>
</dbReference>
<dbReference type="Proteomes" id="UP001322664">
    <property type="component" value="Chromosome"/>
</dbReference>
<evidence type="ECO:0000313" key="2">
    <source>
        <dbReference type="EMBL" id="WPK13317.1"/>
    </source>
</evidence>
<proteinExistence type="predicted"/>
<keyword evidence="3" id="KW-1185">Reference proteome</keyword>